<gene>
    <name evidence="3" type="ORF">AVEN_205635_1</name>
    <name evidence="4" type="ORF">AVEN_72900_1</name>
</gene>
<evidence type="ECO:0000259" key="2">
    <source>
        <dbReference type="Pfam" id="PF00078"/>
    </source>
</evidence>
<evidence type="ECO:0000313" key="3">
    <source>
        <dbReference type="EMBL" id="GBM91289.1"/>
    </source>
</evidence>
<dbReference type="EMBL" id="BGPR01191761">
    <property type="protein sequence ID" value="GBM93379.1"/>
    <property type="molecule type" value="Genomic_DNA"/>
</dbReference>
<dbReference type="Proteomes" id="UP000499080">
    <property type="component" value="Unassembled WGS sequence"/>
</dbReference>
<evidence type="ECO:0000256" key="1">
    <source>
        <dbReference type="SAM" id="MobiDB-lite"/>
    </source>
</evidence>
<name>A0A4Y2JPC4_ARAVE</name>
<dbReference type="InterPro" id="IPR000477">
    <property type="entry name" value="RT_dom"/>
</dbReference>
<protein>
    <recommendedName>
        <fullName evidence="2">Reverse transcriptase domain-containing protein</fullName>
    </recommendedName>
</protein>
<reference evidence="3 5" key="1">
    <citation type="journal article" date="2019" name="Sci. Rep.">
        <title>Orb-weaving spider Araneus ventricosus genome elucidates the spidroin gene catalogue.</title>
        <authorList>
            <person name="Kono N."/>
            <person name="Nakamura H."/>
            <person name="Ohtoshi R."/>
            <person name="Moran D.A.P."/>
            <person name="Shinohara A."/>
            <person name="Yoshida Y."/>
            <person name="Fujiwara M."/>
            <person name="Mori M."/>
            <person name="Tomita M."/>
            <person name="Arakawa K."/>
        </authorList>
    </citation>
    <scope>NUCLEOTIDE SEQUENCE [LARGE SCALE GENOMIC DNA]</scope>
</reference>
<comment type="caution">
    <text evidence="3">The sequence shown here is derived from an EMBL/GenBank/DDBJ whole genome shotgun (WGS) entry which is preliminary data.</text>
</comment>
<feature type="domain" description="Reverse transcriptase" evidence="2">
    <location>
        <begin position="16"/>
        <end position="93"/>
    </location>
</feature>
<proteinExistence type="predicted"/>
<feature type="compositionally biased region" description="Polar residues" evidence="1">
    <location>
        <begin position="1"/>
        <end position="11"/>
    </location>
</feature>
<dbReference type="EMBL" id="BGPR01191003">
    <property type="protein sequence ID" value="GBM91289.1"/>
    <property type="molecule type" value="Genomic_DNA"/>
</dbReference>
<evidence type="ECO:0000313" key="5">
    <source>
        <dbReference type="Proteomes" id="UP000499080"/>
    </source>
</evidence>
<organism evidence="3 5">
    <name type="scientific">Araneus ventricosus</name>
    <name type="common">Orbweaver spider</name>
    <name type="synonym">Epeira ventricosa</name>
    <dbReference type="NCBI Taxonomy" id="182803"/>
    <lineage>
        <taxon>Eukaryota</taxon>
        <taxon>Metazoa</taxon>
        <taxon>Ecdysozoa</taxon>
        <taxon>Arthropoda</taxon>
        <taxon>Chelicerata</taxon>
        <taxon>Arachnida</taxon>
        <taxon>Araneae</taxon>
        <taxon>Araneomorphae</taxon>
        <taxon>Entelegynae</taxon>
        <taxon>Araneoidea</taxon>
        <taxon>Araneidae</taxon>
        <taxon>Araneus</taxon>
    </lineage>
</organism>
<evidence type="ECO:0000313" key="4">
    <source>
        <dbReference type="EMBL" id="GBM93379.1"/>
    </source>
</evidence>
<keyword evidence="5" id="KW-1185">Reference proteome</keyword>
<accession>A0A4Y2JPC4</accession>
<dbReference type="AlphaFoldDB" id="A0A4Y2JPC4"/>
<feature type="non-terminal residue" evidence="3">
    <location>
        <position position="1"/>
    </location>
</feature>
<feature type="region of interest" description="Disordered" evidence="1">
    <location>
        <begin position="1"/>
        <end position="22"/>
    </location>
</feature>
<dbReference type="Pfam" id="PF00078">
    <property type="entry name" value="RVT_1"/>
    <property type="match status" value="1"/>
</dbReference>
<dbReference type="OrthoDB" id="10065625at2759"/>
<sequence length="121" mass="13448">KVPSQSQSSTVGGIPAVTPQGGSLSPTLYILTSDFPQNENILNCLFADDSAILTQGSNIKFVINSLQSQLVEIEKWCTYLHVAMNTEKQKLSHLEKVPQTSPSRISFSSRKNYQPWINSRH</sequence>